<comment type="caution">
    <text evidence="2">The sequence shown here is derived from an EMBL/GenBank/DDBJ whole genome shotgun (WGS) entry which is preliminary data.</text>
</comment>
<evidence type="ECO:0000313" key="3">
    <source>
        <dbReference type="Proteomes" id="UP001066276"/>
    </source>
</evidence>
<dbReference type="EMBL" id="JANPWB010000013">
    <property type="protein sequence ID" value="KAJ1110480.1"/>
    <property type="molecule type" value="Genomic_DNA"/>
</dbReference>
<sequence length="107" mass="11760">MSPVKPSGKLSDKATRQMLFSEAVLQPRPMSSSAFPPDPNSMDGTVNPDTAMERILHKISTVGRHLEAMDSKITDLSADSKSIRADFAGFRPKSRIWIIACTLSKVR</sequence>
<dbReference type="Proteomes" id="UP001066276">
    <property type="component" value="Chromosome 9"/>
</dbReference>
<proteinExistence type="predicted"/>
<gene>
    <name evidence="2" type="ORF">NDU88_007831</name>
</gene>
<feature type="region of interest" description="Disordered" evidence="1">
    <location>
        <begin position="22"/>
        <end position="48"/>
    </location>
</feature>
<protein>
    <submittedName>
        <fullName evidence="2">Uncharacterized protein</fullName>
    </submittedName>
</protein>
<evidence type="ECO:0000313" key="2">
    <source>
        <dbReference type="EMBL" id="KAJ1110480.1"/>
    </source>
</evidence>
<dbReference type="AlphaFoldDB" id="A0AAV7NCJ0"/>
<organism evidence="2 3">
    <name type="scientific">Pleurodeles waltl</name>
    <name type="common">Iberian ribbed newt</name>
    <dbReference type="NCBI Taxonomy" id="8319"/>
    <lineage>
        <taxon>Eukaryota</taxon>
        <taxon>Metazoa</taxon>
        <taxon>Chordata</taxon>
        <taxon>Craniata</taxon>
        <taxon>Vertebrata</taxon>
        <taxon>Euteleostomi</taxon>
        <taxon>Amphibia</taxon>
        <taxon>Batrachia</taxon>
        <taxon>Caudata</taxon>
        <taxon>Salamandroidea</taxon>
        <taxon>Salamandridae</taxon>
        <taxon>Pleurodelinae</taxon>
        <taxon>Pleurodeles</taxon>
    </lineage>
</organism>
<reference evidence="2" key="1">
    <citation type="journal article" date="2022" name="bioRxiv">
        <title>Sequencing and chromosome-scale assembly of the giantPleurodeles waltlgenome.</title>
        <authorList>
            <person name="Brown T."/>
            <person name="Elewa A."/>
            <person name="Iarovenko S."/>
            <person name="Subramanian E."/>
            <person name="Araus A.J."/>
            <person name="Petzold A."/>
            <person name="Susuki M."/>
            <person name="Suzuki K.-i.T."/>
            <person name="Hayashi T."/>
            <person name="Toyoda A."/>
            <person name="Oliveira C."/>
            <person name="Osipova E."/>
            <person name="Leigh N.D."/>
            <person name="Simon A."/>
            <person name="Yun M.H."/>
        </authorList>
    </citation>
    <scope>NUCLEOTIDE SEQUENCE</scope>
    <source>
        <strain evidence="2">20211129_DDA</strain>
        <tissue evidence="2">Liver</tissue>
    </source>
</reference>
<evidence type="ECO:0000256" key="1">
    <source>
        <dbReference type="SAM" id="MobiDB-lite"/>
    </source>
</evidence>
<name>A0AAV7NCJ0_PLEWA</name>
<accession>A0AAV7NCJ0</accession>
<keyword evidence="3" id="KW-1185">Reference proteome</keyword>